<evidence type="ECO:0000313" key="6">
    <source>
        <dbReference type="EMBL" id="MCY9577076.1"/>
    </source>
</evidence>
<protein>
    <submittedName>
        <fullName evidence="5">GntR family transcriptional regulator</fullName>
    </submittedName>
</protein>
<keyword evidence="1" id="KW-0805">Transcription regulation</keyword>
<dbReference type="InterPro" id="IPR036390">
    <property type="entry name" value="WH_DNA-bd_sf"/>
</dbReference>
<evidence type="ECO:0000256" key="3">
    <source>
        <dbReference type="ARBA" id="ARBA00023163"/>
    </source>
</evidence>
<dbReference type="PANTHER" id="PTHR38445:SF9">
    <property type="entry name" value="HTH-TYPE TRANSCRIPTIONAL REPRESSOR YTRA"/>
    <property type="match status" value="1"/>
</dbReference>
<keyword evidence="8" id="KW-1185">Reference proteome</keyword>
<reference evidence="6 8" key="2">
    <citation type="submission" date="2022-05" db="EMBL/GenBank/DDBJ databases">
        <title>Genome Sequencing of Bee-Associated Microbes.</title>
        <authorList>
            <person name="Dunlap C."/>
        </authorList>
    </citation>
    <scope>NUCLEOTIDE SEQUENCE [LARGE SCALE GENOMIC DNA]</scope>
    <source>
        <strain evidence="6 8">CBP-1093</strain>
    </source>
</reference>
<dbReference type="EMBL" id="JAMDMH010000034">
    <property type="protein sequence ID" value="MCY9577076.1"/>
    <property type="molecule type" value="Genomic_DNA"/>
</dbReference>
<dbReference type="Pfam" id="PF00392">
    <property type="entry name" value="GntR"/>
    <property type="match status" value="1"/>
</dbReference>
<organism evidence="5 7">
    <name type="scientific">Bacillus xiamenensis</name>
    <dbReference type="NCBI Taxonomy" id="1178537"/>
    <lineage>
        <taxon>Bacteria</taxon>
        <taxon>Bacillati</taxon>
        <taxon>Bacillota</taxon>
        <taxon>Bacilli</taxon>
        <taxon>Bacillales</taxon>
        <taxon>Bacillaceae</taxon>
        <taxon>Bacillus</taxon>
    </lineage>
</organism>
<gene>
    <name evidence="5" type="ORF">BK049_13655</name>
    <name evidence="6" type="ORF">M5W27_14875</name>
</gene>
<keyword evidence="3" id="KW-0804">Transcription</keyword>
<accession>A0AAC9NDA8</accession>
<dbReference type="AlphaFoldDB" id="A0AAC9NDA8"/>
<dbReference type="PANTHER" id="PTHR38445">
    <property type="entry name" value="HTH-TYPE TRANSCRIPTIONAL REPRESSOR YTRA"/>
    <property type="match status" value="1"/>
</dbReference>
<evidence type="ECO:0000259" key="4">
    <source>
        <dbReference type="PROSITE" id="PS50949"/>
    </source>
</evidence>
<dbReference type="KEGG" id="bxi:BK049_13655"/>
<reference evidence="5 7" key="1">
    <citation type="submission" date="2016-10" db="EMBL/GenBank/DDBJ databases">
        <title>Whole genome sequence of hyper active fibrinolysis bacterium Bacillus pumilus strain VV3 isolated from fermented rice.</title>
        <authorList>
            <person name="Mariadas V.A."/>
            <person name="Vijayaraghavan P."/>
            <person name="Dhandapani V."/>
        </authorList>
    </citation>
    <scope>NUCLEOTIDE SEQUENCE [LARGE SCALE GENOMIC DNA]</scope>
    <source>
        <strain evidence="5 7">VV3</strain>
    </source>
</reference>
<dbReference type="Proteomes" id="UP000177709">
    <property type="component" value="Chromosome"/>
</dbReference>
<dbReference type="InterPro" id="IPR036388">
    <property type="entry name" value="WH-like_DNA-bd_sf"/>
</dbReference>
<sequence length="130" mass="14527">MIQIDPRSAAPIYEQIIEQMKILCLKGVVKPGDKLPSVRELATIIIANPNTVSKAYKELEREGIIETLRGRGTYVTEGAQSKLNEGKVVEMKEQLRQLMIEAHYAGIDIHQLKVWLEEIGSSLKGGKQVD</sequence>
<evidence type="ECO:0000256" key="1">
    <source>
        <dbReference type="ARBA" id="ARBA00023015"/>
    </source>
</evidence>
<evidence type="ECO:0000313" key="7">
    <source>
        <dbReference type="Proteomes" id="UP000177709"/>
    </source>
</evidence>
<dbReference type="Proteomes" id="UP001527057">
    <property type="component" value="Unassembled WGS sequence"/>
</dbReference>
<dbReference type="SMART" id="SM00345">
    <property type="entry name" value="HTH_GNTR"/>
    <property type="match status" value="1"/>
</dbReference>
<dbReference type="CDD" id="cd07377">
    <property type="entry name" value="WHTH_GntR"/>
    <property type="match status" value="1"/>
</dbReference>
<dbReference type="InterPro" id="IPR000524">
    <property type="entry name" value="Tscrpt_reg_HTH_GntR"/>
</dbReference>
<dbReference type="GO" id="GO:0003700">
    <property type="term" value="F:DNA-binding transcription factor activity"/>
    <property type="evidence" value="ECO:0007669"/>
    <property type="project" value="InterPro"/>
</dbReference>
<dbReference type="SUPFAM" id="SSF46785">
    <property type="entry name" value="Winged helix' DNA-binding domain"/>
    <property type="match status" value="1"/>
</dbReference>
<dbReference type="PROSITE" id="PS50949">
    <property type="entry name" value="HTH_GNTR"/>
    <property type="match status" value="1"/>
</dbReference>
<dbReference type="EMBL" id="CP017786">
    <property type="protein sequence ID" value="AOZ89633.1"/>
    <property type="molecule type" value="Genomic_DNA"/>
</dbReference>
<evidence type="ECO:0000256" key="2">
    <source>
        <dbReference type="ARBA" id="ARBA00023125"/>
    </source>
</evidence>
<name>A0AAC9NDA8_9BACI</name>
<keyword evidence="2" id="KW-0238">DNA-binding</keyword>
<dbReference type="Gene3D" id="1.10.10.10">
    <property type="entry name" value="Winged helix-like DNA-binding domain superfamily/Winged helix DNA-binding domain"/>
    <property type="match status" value="1"/>
</dbReference>
<dbReference type="RefSeq" id="WP_008362024.1">
    <property type="nucleotide sequence ID" value="NZ_AMSH01000096.1"/>
</dbReference>
<evidence type="ECO:0000313" key="5">
    <source>
        <dbReference type="EMBL" id="AOZ89633.1"/>
    </source>
</evidence>
<dbReference type="GO" id="GO:0003677">
    <property type="term" value="F:DNA binding"/>
    <property type="evidence" value="ECO:0007669"/>
    <property type="project" value="UniProtKB-KW"/>
</dbReference>
<feature type="domain" description="HTH gntR-type" evidence="4">
    <location>
        <begin position="10"/>
        <end position="78"/>
    </location>
</feature>
<proteinExistence type="predicted"/>
<evidence type="ECO:0000313" key="8">
    <source>
        <dbReference type="Proteomes" id="UP001527057"/>
    </source>
</evidence>